<gene>
    <name evidence="1" type="ORF">RIF29_25856</name>
</gene>
<sequence length="139" mass="15711">MKKRSIHDITIHESNKVAVPPRRVDTQNCLHPLPYNSNLTPYVVATQQQQQGLRYLIPSDNAVQQKRLQQQLLHDPIPYVVARLQQQQQLQDLLIPSDIVAQQQGQAQPMSDIDNDVQLSLVGKDLVGDIGSQNCHPHD</sequence>
<dbReference type="EMBL" id="JAYWIO010000005">
    <property type="protein sequence ID" value="KAK7260100.1"/>
    <property type="molecule type" value="Genomic_DNA"/>
</dbReference>
<name>A0AAN9ES40_CROPI</name>
<organism evidence="1 2">
    <name type="scientific">Crotalaria pallida</name>
    <name type="common">Smooth rattlebox</name>
    <name type="synonym">Crotalaria striata</name>
    <dbReference type="NCBI Taxonomy" id="3830"/>
    <lineage>
        <taxon>Eukaryota</taxon>
        <taxon>Viridiplantae</taxon>
        <taxon>Streptophyta</taxon>
        <taxon>Embryophyta</taxon>
        <taxon>Tracheophyta</taxon>
        <taxon>Spermatophyta</taxon>
        <taxon>Magnoliopsida</taxon>
        <taxon>eudicotyledons</taxon>
        <taxon>Gunneridae</taxon>
        <taxon>Pentapetalae</taxon>
        <taxon>rosids</taxon>
        <taxon>fabids</taxon>
        <taxon>Fabales</taxon>
        <taxon>Fabaceae</taxon>
        <taxon>Papilionoideae</taxon>
        <taxon>50 kb inversion clade</taxon>
        <taxon>genistoids sensu lato</taxon>
        <taxon>core genistoids</taxon>
        <taxon>Crotalarieae</taxon>
        <taxon>Crotalaria</taxon>
    </lineage>
</organism>
<accession>A0AAN9ES40</accession>
<dbReference type="Proteomes" id="UP001372338">
    <property type="component" value="Unassembled WGS sequence"/>
</dbReference>
<reference evidence="1 2" key="1">
    <citation type="submission" date="2024-01" db="EMBL/GenBank/DDBJ databases">
        <title>The genomes of 5 underutilized Papilionoideae crops provide insights into root nodulation and disease resistanc.</title>
        <authorList>
            <person name="Yuan L."/>
        </authorList>
    </citation>
    <scope>NUCLEOTIDE SEQUENCE [LARGE SCALE GENOMIC DNA]</scope>
    <source>
        <strain evidence="1">ZHUSHIDOU_FW_LH</strain>
        <tissue evidence="1">Leaf</tissue>
    </source>
</reference>
<proteinExistence type="predicted"/>
<evidence type="ECO:0000313" key="1">
    <source>
        <dbReference type="EMBL" id="KAK7260100.1"/>
    </source>
</evidence>
<dbReference type="AlphaFoldDB" id="A0AAN9ES40"/>
<keyword evidence="2" id="KW-1185">Reference proteome</keyword>
<evidence type="ECO:0000313" key="2">
    <source>
        <dbReference type="Proteomes" id="UP001372338"/>
    </source>
</evidence>
<protein>
    <submittedName>
        <fullName evidence="1">Uncharacterized protein</fullName>
    </submittedName>
</protein>
<comment type="caution">
    <text evidence="1">The sequence shown here is derived from an EMBL/GenBank/DDBJ whole genome shotgun (WGS) entry which is preliminary data.</text>
</comment>